<dbReference type="GO" id="GO:0030199">
    <property type="term" value="P:collagen fibril organization"/>
    <property type="evidence" value="ECO:0007669"/>
    <property type="project" value="TreeGrafter"/>
</dbReference>
<dbReference type="GeneID" id="106576254"/>
<dbReference type="Proteomes" id="UP001652741">
    <property type="component" value="Chromosome ssa17"/>
</dbReference>
<dbReference type="OMA" id="PRWENEY"/>
<dbReference type="PANTHER" id="PTHR15040">
    <property type="entry name" value="DERMATOPONTIN-RELATED"/>
    <property type="match status" value="1"/>
</dbReference>
<dbReference type="Pfam" id="PF14704">
    <property type="entry name" value="DERM"/>
    <property type="match status" value="1"/>
</dbReference>
<accession>A0A1S3N0F8</accession>
<protein>
    <submittedName>
        <fullName evidence="7">Hemagglutinin/amebocyte aggregation factor</fullName>
    </submittedName>
</protein>
<name>A0A1S3N0F8_SALSA</name>
<evidence type="ECO:0000256" key="5">
    <source>
        <dbReference type="SAM" id="SignalP"/>
    </source>
</evidence>
<dbReference type="GO" id="GO:0031012">
    <property type="term" value="C:extracellular matrix"/>
    <property type="evidence" value="ECO:0007669"/>
    <property type="project" value="TreeGrafter"/>
</dbReference>
<comment type="similarity">
    <text evidence="2">Belongs to the dermatopontin family.</text>
</comment>
<reference evidence="7" key="1">
    <citation type="submission" date="2025-08" db="UniProtKB">
        <authorList>
            <consortium name="RefSeq"/>
        </authorList>
    </citation>
    <scope>IDENTIFICATION</scope>
</reference>
<comment type="subcellular location">
    <subcellularLocation>
        <location evidence="1">Secreted</location>
    </subcellularLocation>
</comment>
<keyword evidence="4" id="KW-1015">Disulfide bond</keyword>
<dbReference type="RefSeq" id="XP_014008795.1">
    <property type="nucleotide sequence ID" value="XM_014153320.2"/>
</dbReference>
<feature type="chain" id="PRO_5010219163" evidence="5">
    <location>
        <begin position="19"/>
        <end position="174"/>
    </location>
</feature>
<feature type="signal peptide" evidence="5">
    <location>
        <begin position="1"/>
        <end position="18"/>
    </location>
</feature>
<evidence type="ECO:0000256" key="3">
    <source>
        <dbReference type="ARBA" id="ARBA00022525"/>
    </source>
</evidence>
<dbReference type="Bgee" id="ENSSSAG00000045087">
    <property type="expression patterns" value="Expressed in actinopterygian pyloric caecum and 22 other cell types or tissues"/>
</dbReference>
<proteinExistence type="inferred from homology"/>
<dbReference type="PANTHER" id="PTHR15040:SF3">
    <property type="entry name" value="SI:DKEY-14D8.6-RELATED"/>
    <property type="match status" value="1"/>
</dbReference>
<evidence type="ECO:0000313" key="6">
    <source>
        <dbReference type="Proteomes" id="UP001652741"/>
    </source>
</evidence>
<dbReference type="OrthoDB" id="5975249at2759"/>
<gene>
    <name evidence="7" type="primary">LOC106576254</name>
</gene>
<evidence type="ECO:0000256" key="2">
    <source>
        <dbReference type="ARBA" id="ARBA00008712"/>
    </source>
</evidence>
<keyword evidence="3" id="KW-0964">Secreted</keyword>
<dbReference type="GO" id="GO:0005615">
    <property type="term" value="C:extracellular space"/>
    <property type="evidence" value="ECO:0007669"/>
    <property type="project" value="TreeGrafter"/>
</dbReference>
<dbReference type="AlphaFoldDB" id="A0A1S3N0F8"/>
<organism evidence="6 7">
    <name type="scientific">Salmo salar</name>
    <name type="common">Atlantic salmon</name>
    <dbReference type="NCBI Taxonomy" id="8030"/>
    <lineage>
        <taxon>Eukaryota</taxon>
        <taxon>Metazoa</taxon>
        <taxon>Chordata</taxon>
        <taxon>Craniata</taxon>
        <taxon>Vertebrata</taxon>
        <taxon>Euteleostomi</taxon>
        <taxon>Actinopterygii</taxon>
        <taxon>Neopterygii</taxon>
        <taxon>Teleostei</taxon>
        <taxon>Protacanthopterygii</taxon>
        <taxon>Salmoniformes</taxon>
        <taxon>Salmonidae</taxon>
        <taxon>Salmoninae</taxon>
        <taxon>Salmo</taxon>
    </lineage>
</organism>
<dbReference type="KEGG" id="sasa:106576254"/>
<evidence type="ECO:0000256" key="1">
    <source>
        <dbReference type="ARBA" id="ARBA00004613"/>
    </source>
</evidence>
<keyword evidence="5" id="KW-0732">Signal</keyword>
<keyword evidence="6" id="KW-1185">Reference proteome</keyword>
<dbReference type="InterPro" id="IPR026645">
    <property type="entry name" value="Dermatopontin"/>
</dbReference>
<evidence type="ECO:0000313" key="7">
    <source>
        <dbReference type="RefSeq" id="XP_014008795.1"/>
    </source>
</evidence>
<sequence length="174" mass="20606">MKRADVFILLLAGVLVNGKDLRWQNSYDQPLDFNCPSGQSISRIVSEHHNKHEDRLWDFGCKATFDSATNCFTSSYVNDFDKPFSYQCPSHQVITGMNSYHENKHEDRRWKFTCCGTSNFCTDTCQWTNYVNWFDEAFTFDVPPNSYLIAAESYHENKHEDRRWKYQYCTRRSC</sequence>
<evidence type="ECO:0000256" key="4">
    <source>
        <dbReference type="ARBA" id="ARBA00023157"/>
    </source>
</evidence>